<dbReference type="GO" id="GO:0008170">
    <property type="term" value="F:N-methyltransferase activity"/>
    <property type="evidence" value="ECO:0007669"/>
    <property type="project" value="InterPro"/>
</dbReference>
<evidence type="ECO:0000256" key="3">
    <source>
        <dbReference type="ARBA" id="ARBA00022691"/>
    </source>
</evidence>
<reference evidence="6" key="1">
    <citation type="journal article" date="2016" name="Genome Announc.">
        <title>Draft genomes of two strains of Paenibacillus glucanolyticus with capability to degrade lignocellulose.</title>
        <authorList>
            <person name="Mathews S.L."/>
            <person name="Pawlak J."/>
            <person name="Grunden A.M."/>
        </authorList>
    </citation>
    <scope>NUCLEOTIDE SEQUENCE [LARGE SCALE GENOMIC DNA]</scope>
    <source>
        <strain evidence="6">SLM1</strain>
    </source>
</reference>
<sequence>MAHNARPMHIKEIASYFPDKPESTIRGRLYRELKDRCEKVARGVYLFLDGEGSAVVVEGDGRNLSIFDDESIDAIVTDHPWEDIKSNSGTNRNFVSGYEETTFRYNLEDFKEKARILKPGGFLVEILPAENESNFKYLYEIKMMAEKCGLLYFSKVPWKKGVRVWNTGRKSKNTEDIMFFTKGKARSLRPDKQRGGNRKMSGTAYLLPTEFDFQPASPQKRIHQAEKPVELYEAILEAITLPGEIVIDQAAGSGNLGRAAMRRGRIAVLFEILKENVKKIRENLSIQEIPLMC</sequence>
<evidence type="ECO:0000256" key="4">
    <source>
        <dbReference type="ARBA" id="ARBA00022747"/>
    </source>
</evidence>
<evidence type="ECO:0000313" key="7">
    <source>
        <dbReference type="Proteomes" id="UP000076796"/>
    </source>
</evidence>
<evidence type="ECO:0000256" key="1">
    <source>
        <dbReference type="ARBA" id="ARBA00022603"/>
    </source>
</evidence>
<dbReference type="InterPro" id="IPR029063">
    <property type="entry name" value="SAM-dependent_MTases_sf"/>
</dbReference>
<dbReference type="PRINTS" id="PR00506">
    <property type="entry name" value="D21N6MTFRASE"/>
</dbReference>
<organism evidence="6 7">
    <name type="scientific">Paenibacillus glucanolyticus</name>
    <dbReference type="NCBI Taxonomy" id="59843"/>
    <lineage>
        <taxon>Bacteria</taxon>
        <taxon>Bacillati</taxon>
        <taxon>Bacillota</taxon>
        <taxon>Bacilli</taxon>
        <taxon>Bacillales</taxon>
        <taxon>Paenibacillaceae</taxon>
        <taxon>Paenibacillus</taxon>
    </lineage>
</organism>
<keyword evidence="2" id="KW-0808">Transferase</keyword>
<accession>A0A163ME53</accession>
<proteinExistence type="predicted"/>
<dbReference type="GO" id="GO:0032259">
    <property type="term" value="P:methylation"/>
    <property type="evidence" value="ECO:0007669"/>
    <property type="project" value="UniProtKB-KW"/>
</dbReference>
<evidence type="ECO:0000259" key="5">
    <source>
        <dbReference type="Pfam" id="PF01555"/>
    </source>
</evidence>
<dbReference type="Proteomes" id="UP000076796">
    <property type="component" value="Unassembled WGS sequence"/>
</dbReference>
<feature type="domain" description="DNA methylase N-4/N-6" evidence="5">
    <location>
        <begin position="72"/>
        <end position="280"/>
    </location>
</feature>
<dbReference type="GO" id="GO:0009307">
    <property type="term" value="P:DNA restriction-modification system"/>
    <property type="evidence" value="ECO:0007669"/>
    <property type="project" value="UniProtKB-KW"/>
</dbReference>
<keyword evidence="3" id="KW-0949">S-adenosyl-L-methionine</keyword>
<dbReference type="Pfam" id="PF01555">
    <property type="entry name" value="N6_N4_Mtase"/>
    <property type="match status" value="1"/>
</dbReference>
<keyword evidence="1" id="KW-0489">Methyltransferase</keyword>
<keyword evidence="4" id="KW-0680">Restriction system</keyword>
<keyword evidence="7" id="KW-1185">Reference proteome</keyword>
<dbReference type="AlphaFoldDB" id="A0A163ME53"/>
<gene>
    <name evidence="6" type="ORF">AWU65_03385</name>
</gene>
<dbReference type="Gene3D" id="3.40.50.150">
    <property type="entry name" value="Vaccinia Virus protein VP39"/>
    <property type="match status" value="1"/>
</dbReference>
<evidence type="ECO:0000313" key="6">
    <source>
        <dbReference type="EMBL" id="KZS48978.1"/>
    </source>
</evidence>
<comment type="caution">
    <text evidence="6">The sequence shown here is derived from an EMBL/GenBank/DDBJ whole genome shotgun (WGS) entry which is preliminary data.</text>
</comment>
<dbReference type="EMBL" id="LWMH01000001">
    <property type="protein sequence ID" value="KZS48978.1"/>
    <property type="molecule type" value="Genomic_DNA"/>
</dbReference>
<name>A0A163ME53_9BACL</name>
<dbReference type="SUPFAM" id="SSF53335">
    <property type="entry name" value="S-adenosyl-L-methionine-dependent methyltransferases"/>
    <property type="match status" value="1"/>
</dbReference>
<evidence type="ECO:0000256" key="2">
    <source>
        <dbReference type="ARBA" id="ARBA00022679"/>
    </source>
</evidence>
<dbReference type="GO" id="GO:0003677">
    <property type="term" value="F:DNA binding"/>
    <property type="evidence" value="ECO:0007669"/>
    <property type="project" value="InterPro"/>
</dbReference>
<dbReference type="InterPro" id="IPR002295">
    <property type="entry name" value="N4/N6-MTase_EcoPI_Mod-like"/>
</dbReference>
<protein>
    <recommendedName>
        <fullName evidence="5">DNA methylase N-4/N-6 domain-containing protein</fullName>
    </recommendedName>
</protein>
<dbReference type="InterPro" id="IPR002941">
    <property type="entry name" value="DNA_methylase_N4/N6"/>
</dbReference>